<reference evidence="3 5" key="1">
    <citation type="submission" date="2020-05" db="EMBL/GenBank/DDBJ databases">
        <title>Comparative genomic analysis of denitrifying bacteria from Halomonas genus.</title>
        <authorList>
            <person name="Wang L."/>
            <person name="Shao Z."/>
        </authorList>
    </citation>
    <scope>NUCLEOTIDE SEQUENCE [LARGE SCALE GENOMIC DNA]</scope>
    <source>
        <strain evidence="3 5">DSM 17331</strain>
    </source>
</reference>
<dbReference type="Proteomes" id="UP000518091">
    <property type="component" value="Unassembled WGS sequence"/>
</dbReference>
<dbReference type="EMBL" id="JABFUB010000004">
    <property type="protein sequence ID" value="MCG6661242.1"/>
    <property type="molecule type" value="Genomic_DNA"/>
</dbReference>
<accession>A0A7W0AC25</accession>
<evidence type="ECO:0000313" key="5">
    <source>
        <dbReference type="Proteomes" id="UP000814353"/>
    </source>
</evidence>
<dbReference type="RefSeq" id="WP_181513288.1">
    <property type="nucleotide sequence ID" value="NZ_JABFUB010000004.1"/>
</dbReference>
<dbReference type="Pfam" id="PF09722">
    <property type="entry name" value="Xre_MbcA_ParS_C"/>
    <property type="match status" value="1"/>
</dbReference>
<protein>
    <submittedName>
        <fullName evidence="2">DUF2384 domain-containing protein</fullName>
    </submittedName>
</protein>
<evidence type="ECO:0000313" key="2">
    <source>
        <dbReference type="EMBL" id="MBA2777771.1"/>
    </source>
</evidence>
<gene>
    <name evidence="2" type="ORF">H1D44_02550</name>
    <name evidence="3" type="ORF">HOP48_06725</name>
</gene>
<evidence type="ECO:0000313" key="4">
    <source>
        <dbReference type="Proteomes" id="UP000518091"/>
    </source>
</evidence>
<dbReference type="Proteomes" id="UP000814353">
    <property type="component" value="Unassembled WGS sequence"/>
</dbReference>
<dbReference type="AlphaFoldDB" id="A0A7W0AC25"/>
<name>A0A7W0AC25_9GAMM</name>
<evidence type="ECO:0000259" key="1">
    <source>
        <dbReference type="Pfam" id="PF09722"/>
    </source>
</evidence>
<keyword evidence="5" id="KW-1185">Reference proteome</keyword>
<sequence length="67" mass="7405">MVETSVTTQSVVRLAEETFEERDKAITWLTRPNEALGGHPPIMLCGTEPGAKQVKRILRALEWGGVV</sequence>
<comment type="caution">
    <text evidence="2">The sequence shown here is derived from an EMBL/GenBank/DDBJ whole genome shotgun (WGS) entry which is preliminary data.</text>
</comment>
<reference evidence="2 4" key="2">
    <citation type="submission" date="2020-07" db="EMBL/GenBank/DDBJ databases">
        <title>Identification of Halomonas strains.</title>
        <authorList>
            <person name="Xiao Z."/>
            <person name="Shen J."/>
        </authorList>
    </citation>
    <scope>NUCLEOTIDE SEQUENCE [LARGE SCALE GENOMIC DNA]</scope>
    <source>
        <strain evidence="2 4">DSM 17331</strain>
    </source>
</reference>
<proteinExistence type="predicted"/>
<feature type="domain" description="Antitoxin Xre/MbcA/ParS-like toxin-binding" evidence="1">
    <location>
        <begin position="15"/>
        <end position="64"/>
    </location>
</feature>
<organism evidence="2 4">
    <name type="scientific">Billgrantia kenyensis</name>
    <dbReference type="NCBI Taxonomy" id="321266"/>
    <lineage>
        <taxon>Bacteria</taxon>
        <taxon>Pseudomonadati</taxon>
        <taxon>Pseudomonadota</taxon>
        <taxon>Gammaproteobacteria</taxon>
        <taxon>Oceanospirillales</taxon>
        <taxon>Halomonadaceae</taxon>
        <taxon>Billgrantia</taxon>
    </lineage>
</organism>
<dbReference type="EMBL" id="JACEFT010000002">
    <property type="protein sequence ID" value="MBA2777771.1"/>
    <property type="molecule type" value="Genomic_DNA"/>
</dbReference>
<dbReference type="InterPro" id="IPR024467">
    <property type="entry name" value="Xre/MbcA/ParS-like_toxin-bd"/>
</dbReference>
<evidence type="ECO:0000313" key="3">
    <source>
        <dbReference type="EMBL" id="MCG6661242.1"/>
    </source>
</evidence>